<reference evidence="1" key="2">
    <citation type="journal article" date="2022" name="New Phytol.">
        <title>Evolutionary transition to the ectomycorrhizal habit in the genomes of a hyperdiverse lineage of mushroom-forming fungi.</title>
        <authorList>
            <person name="Looney B."/>
            <person name="Miyauchi S."/>
            <person name="Morin E."/>
            <person name="Drula E."/>
            <person name="Courty P.E."/>
            <person name="Kohler A."/>
            <person name="Kuo A."/>
            <person name="LaButti K."/>
            <person name="Pangilinan J."/>
            <person name="Lipzen A."/>
            <person name="Riley R."/>
            <person name="Andreopoulos W."/>
            <person name="He G."/>
            <person name="Johnson J."/>
            <person name="Nolan M."/>
            <person name="Tritt A."/>
            <person name="Barry K.W."/>
            <person name="Grigoriev I.V."/>
            <person name="Nagy L.G."/>
            <person name="Hibbett D."/>
            <person name="Henrissat B."/>
            <person name="Matheny P.B."/>
            <person name="Labbe J."/>
            <person name="Martin F.M."/>
        </authorList>
    </citation>
    <scope>NUCLEOTIDE SEQUENCE</scope>
    <source>
        <strain evidence="1">EC-137</strain>
    </source>
</reference>
<gene>
    <name evidence="1" type="ORF">K488DRAFT_76737</name>
</gene>
<keyword evidence="2" id="KW-1185">Reference proteome</keyword>
<comment type="caution">
    <text evidence="1">The sequence shown here is derived from an EMBL/GenBank/DDBJ whole genome shotgun (WGS) entry which is preliminary data.</text>
</comment>
<name>A0ACB8QV94_9AGAM</name>
<evidence type="ECO:0000313" key="2">
    <source>
        <dbReference type="Proteomes" id="UP000814128"/>
    </source>
</evidence>
<organism evidence="1 2">
    <name type="scientific">Vararia minispora EC-137</name>
    <dbReference type="NCBI Taxonomy" id="1314806"/>
    <lineage>
        <taxon>Eukaryota</taxon>
        <taxon>Fungi</taxon>
        <taxon>Dikarya</taxon>
        <taxon>Basidiomycota</taxon>
        <taxon>Agaricomycotina</taxon>
        <taxon>Agaricomycetes</taxon>
        <taxon>Russulales</taxon>
        <taxon>Lachnocladiaceae</taxon>
        <taxon>Vararia</taxon>
    </lineage>
</organism>
<dbReference type="Proteomes" id="UP000814128">
    <property type="component" value="Unassembled WGS sequence"/>
</dbReference>
<dbReference type="EMBL" id="MU273487">
    <property type="protein sequence ID" value="KAI0035271.1"/>
    <property type="molecule type" value="Genomic_DNA"/>
</dbReference>
<accession>A0ACB8QV94</accession>
<proteinExistence type="predicted"/>
<reference evidence="1" key="1">
    <citation type="submission" date="2021-02" db="EMBL/GenBank/DDBJ databases">
        <authorList>
            <consortium name="DOE Joint Genome Institute"/>
            <person name="Ahrendt S."/>
            <person name="Looney B.P."/>
            <person name="Miyauchi S."/>
            <person name="Morin E."/>
            <person name="Drula E."/>
            <person name="Courty P.E."/>
            <person name="Chicoki N."/>
            <person name="Fauchery L."/>
            <person name="Kohler A."/>
            <person name="Kuo A."/>
            <person name="Labutti K."/>
            <person name="Pangilinan J."/>
            <person name="Lipzen A."/>
            <person name="Riley R."/>
            <person name="Andreopoulos W."/>
            <person name="He G."/>
            <person name="Johnson J."/>
            <person name="Barry K.W."/>
            <person name="Grigoriev I.V."/>
            <person name="Nagy L."/>
            <person name="Hibbett D."/>
            <person name="Henrissat B."/>
            <person name="Matheny P.B."/>
            <person name="Labbe J."/>
            <person name="Martin F."/>
        </authorList>
    </citation>
    <scope>NUCLEOTIDE SEQUENCE</scope>
    <source>
        <strain evidence="1">EC-137</strain>
    </source>
</reference>
<evidence type="ECO:0000313" key="1">
    <source>
        <dbReference type="EMBL" id="KAI0035271.1"/>
    </source>
</evidence>
<protein>
    <submittedName>
        <fullName evidence="1">Uncharacterized protein</fullName>
    </submittedName>
</protein>
<sequence>MTAKQGTLSFRALARTNEQRNQFGLRYHDYERYRKHCANRTHRLRSTLKMTHGKGREFKKLPAVPVDKLQDGHLELLLFEAERAWSYSQELLALAAQPSNAAKAAALRHNATGRHRRAVHWATTLLSQCQALHAAHRLPASALLEATAYTLLTNGRFLRARDELDDALVQLAVARAILDRLAASARSSRDQALAIAFADEVGPEIRFCAHELGRSRAYDVDAVVADVAGARAADIVEGYAGLLDELSRERASGAQDDARRRLAEMEWEGEPVPVRNPELVDVLIRVQDSEAKLARESDELKRPESEGDTGKKGGKRSKGNRSKRSVAVYDSVLLALSDAEEAARKLVEVQQLSGTTLAAAPGTRDIQFVHTYIVYQLLSRRIQRDLLLVSTLLSSQHASRRLQTEKGVSQKKEQVDSRLYPALVKLLDTVLQSLNQMRALSIVDDSPDLAMAVEARISYTNARRCLYLARCYTPVKRYAESLVLLQHAHLHLRQAHEALTDTPPTLAATTFYPLAPTDLAELGTTLDADAARAKADWFTHNGGRPHAAADGRAKPLFFDIALNYVQLDMNRLEERAGIARAPAKAAAAPSQKQQQKAHEEKAQEKKVQRAKVEEITRTATPEPAAPARGGLGSLLGGWWGSSK</sequence>